<name>A0ABS2P552_9BACI</name>
<dbReference type="Gene3D" id="3.40.50.150">
    <property type="entry name" value="Vaccinia Virus protein VP39"/>
    <property type="match status" value="1"/>
</dbReference>
<keyword evidence="4" id="KW-1185">Reference proteome</keyword>
<dbReference type="InterPro" id="IPR000780">
    <property type="entry name" value="CheR_MeTrfase"/>
</dbReference>
<keyword evidence="3" id="KW-0808">Transferase</keyword>
<feature type="coiled-coil region" evidence="1">
    <location>
        <begin position="242"/>
        <end position="276"/>
    </location>
</feature>
<dbReference type="InterPro" id="IPR022642">
    <property type="entry name" value="CheR_C"/>
</dbReference>
<dbReference type="GO" id="GO:0008168">
    <property type="term" value="F:methyltransferase activity"/>
    <property type="evidence" value="ECO:0007669"/>
    <property type="project" value="UniProtKB-KW"/>
</dbReference>
<evidence type="ECO:0000256" key="1">
    <source>
        <dbReference type="SAM" id="Coils"/>
    </source>
</evidence>
<accession>A0ABS2P552</accession>
<feature type="domain" description="CheR-type methyltransferase" evidence="2">
    <location>
        <begin position="1"/>
        <end position="213"/>
    </location>
</feature>
<dbReference type="SMART" id="SM00138">
    <property type="entry name" value="MeTrc"/>
    <property type="match status" value="1"/>
</dbReference>
<dbReference type="PANTHER" id="PTHR24422:SF10">
    <property type="entry name" value="CHEMOTAXIS PROTEIN METHYLTRANSFERASE 2"/>
    <property type="match status" value="1"/>
</dbReference>
<dbReference type="PANTHER" id="PTHR24422">
    <property type="entry name" value="CHEMOTAXIS PROTEIN METHYLTRANSFERASE"/>
    <property type="match status" value="1"/>
</dbReference>
<dbReference type="Pfam" id="PF01739">
    <property type="entry name" value="CheR"/>
    <property type="match status" value="1"/>
</dbReference>
<gene>
    <name evidence="3" type="ORF">JOC95_003997</name>
</gene>
<dbReference type="SUPFAM" id="SSF53335">
    <property type="entry name" value="S-adenosyl-L-methionine-dependent methyltransferases"/>
    <property type="match status" value="1"/>
</dbReference>
<dbReference type="InterPro" id="IPR050903">
    <property type="entry name" value="Bact_Chemotaxis_MeTrfase"/>
</dbReference>
<dbReference type="PROSITE" id="PS50123">
    <property type="entry name" value="CHER"/>
    <property type="match status" value="1"/>
</dbReference>
<comment type="caution">
    <text evidence="3">The sequence shown here is derived from an EMBL/GenBank/DDBJ whole genome shotgun (WGS) entry which is preliminary data.</text>
</comment>
<evidence type="ECO:0000313" key="4">
    <source>
        <dbReference type="Proteomes" id="UP000737402"/>
    </source>
</evidence>
<dbReference type="PRINTS" id="PR00996">
    <property type="entry name" value="CHERMTFRASE"/>
</dbReference>
<dbReference type="Proteomes" id="UP000737402">
    <property type="component" value="Unassembled WGS sequence"/>
</dbReference>
<keyword evidence="3" id="KW-0489">Methyltransferase</keyword>
<protein>
    <submittedName>
        <fullName evidence="3">Chemotaxis methyl-accepting protein methylase</fullName>
    </submittedName>
</protein>
<dbReference type="GO" id="GO:0032259">
    <property type="term" value="P:methylation"/>
    <property type="evidence" value="ECO:0007669"/>
    <property type="project" value="UniProtKB-KW"/>
</dbReference>
<proteinExistence type="predicted"/>
<dbReference type="RefSeq" id="WP_204419349.1">
    <property type="nucleotide sequence ID" value="NZ_JAFBED010000013.1"/>
</dbReference>
<organism evidence="3 4">
    <name type="scientific">Sutcliffiella tianshenii</name>
    <dbReference type="NCBI Taxonomy" id="1463404"/>
    <lineage>
        <taxon>Bacteria</taxon>
        <taxon>Bacillati</taxon>
        <taxon>Bacillota</taxon>
        <taxon>Bacilli</taxon>
        <taxon>Bacillales</taxon>
        <taxon>Bacillaceae</taxon>
        <taxon>Sutcliffiella</taxon>
    </lineage>
</organism>
<keyword evidence="1" id="KW-0175">Coiled coil</keyword>
<reference evidence="3 4" key="1">
    <citation type="submission" date="2021-01" db="EMBL/GenBank/DDBJ databases">
        <title>Genomic Encyclopedia of Type Strains, Phase IV (KMG-IV): sequencing the most valuable type-strain genomes for metagenomic binning, comparative biology and taxonomic classification.</title>
        <authorList>
            <person name="Goeker M."/>
        </authorList>
    </citation>
    <scope>NUCLEOTIDE SEQUENCE [LARGE SCALE GENOMIC DNA]</scope>
    <source>
        <strain evidence="3 4">DSM 25879</strain>
    </source>
</reference>
<evidence type="ECO:0000313" key="3">
    <source>
        <dbReference type="EMBL" id="MBM7622087.1"/>
    </source>
</evidence>
<dbReference type="InterPro" id="IPR029063">
    <property type="entry name" value="SAM-dependent_MTases_sf"/>
</dbReference>
<evidence type="ECO:0000259" key="2">
    <source>
        <dbReference type="PROSITE" id="PS50123"/>
    </source>
</evidence>
<sequence length="328" mass="38006">MVVQNFEGNITVSAEEFLPNNELATYIQENVISRIVKEKQENEREEIRLWVAGCSTGQEVYSLAILLNEYLEAHPELEFKIYATDLDKDSIRIASAGIYPKHAFENVLPDIQNKYFDKKDDFYVVNKEIRKRIIFAPHNIAKDPMFQNLDFISCRNVINYFMPLQQQKIISMFHGALNHNGYLFLGKSETVGESKKYFSVVSNKWKFYRKLKVDLHQASAHEAALHTSRDELQQVNMDQLKLKPLQLQLSAAESELRKANAELDDLKRTHHKKMEKLRGELAEPTLFITGLLDLLEKEDVPFKSEYAKALQSEMGKLGNALQEFYLKQ</sequence>
<dbReference type="EMBL" id="JAFBED010000013">
    <property type="protein sequence ID" value="MBM7622087.1"/>
    <property type="molecule type" value="Genomic_DNA"/>
</dbReference>